<evidence type="ECO:0000313" key="11">
    <source>
        <dbReference type="Proteomes" id="UP000193884"/>
    </source>
</evidence>
<name>A0A1X3G332_9BRAD</name>
<evidence type="ECO:0000313" key="9">
    <source>
        <dbReference type="EMBL" id="OSJ29655.1"/>
    </source>
</evidence>
<gene>
    <name evidence="9" type="ORF">BST63_14670</name>
    <name evidence="8" type="ORF">BSZ18_12875</name>
</gene>
<dbReference type="Proteomes" id="UP000193884">
    <property type="component" value="Unassembled WGS sequence"/>
</dbReference>
<comment type="subcellular location">
    <subcellularLocation>
        <location evidence="1">Membrane</location>
        <topology evidence="1">Multi-pass membrane protein</topology>
    </subcellularLocation>
</comment>
<dbReference type="Pfam" id="PF00892">
    <property type="entry name" value="EamA"/>
    <property type="match status" value="2"/>
</dbReference>
<evidence type="ECO:0000259" key="7">
    <source>
        <dbReference type="Pfam" id="PF00892"/>
    </source>
</evidence>
<keyword evidence="4 6" id="KW-1133">Transmembrane helix</keyword>
<feature type="transmembrane region" description="Helical" evidence="6">
    <location>
        <begin position="121"/>
        <end position="138"/>
    </location>
</feature>
<dbReference type="PANTHER" id="PTHR32322">
    <property type="entry name" value="INNER MEMBRANE TRANSPORTER"/>
    <property type="match status" value="1"/>
</dbReference>
<evidence type="ECO:0000256" key="5">
    <source>
        <dbReference type="ARBA" id="ARBA00023136"/>
    </source>
</evidence>
<comment type="similarity">
    <text evidence="2">Belongs to the EamA transporter family.</text>
</comment>
<feature type="domain" description="EamA" evidence="7">
    <location>
        <begin position="147"/>
        <end position="286"/>
    </location>
</feature>
<dbReference type="OrthoDB" id="20414at2"/>
<feature type="transmembrane region" description="Helical" evidence="6">
    <location>
        <begin position="89"/>
        <end position="109"/>
    </location>
</feature>
<evidence type="ECO:0000313" key="8">
    <source>
        <dbReference type="EMBL" id="OSJ12420.1"/>
    </source>
</evidence>
<dbReference type="SUPFAM" id="SSF103481">
    <property type="entry name" value="Multidrug resistance efflux transporter EmrE"/>
    <property type="match status" value="2"/>
</dbReference>
<keyword evidence="5 6" id="KW-0472">Membrane</keyword>
<feature type="transmembrane region" description="Helical" evidence="6">
    <location>
        <begin position="209"/>
        <end position="232"/>
    </location>
</feature>
<evidence type="ECO:0000313" key="10">
    <source>
        <dbReference type="Proteomes" id="UP000193553"/>
    </source>
</evidence>
<evidence type="ECO:0000256" key="1">
    <source>
        <dbReference type="ARBA" id="ARBA00004141"/>
    </source>
</evidence>
<evidence type="ECO:0000256" key="6">
    <source>
        <dbReference type="SAM" id="Phobius"/>
    </source>
</evidence>
<dbReference type="EMBL" id="NAFK01000157">
    <property type="protein sequence ID" value="OSJ29655.1"/>
    <property type="molecule type" value="Genomic_DNA"/>
</dbReference>
<keyword evidence="3 6" id="KW-0812">Transmembrane</keyword>
<dbReference type="InterPro" id="IPR037185">
    <property type="entry name" value="EmrE-like"/>
</dbReference>
<keyword evidence="11" id="KW-1185">Reference proteome</keyword>
<accession>A0A1X3G332</accession>
<protein>
    <recommendedName>
        <fullName evidence="7">EamA domain-containing protein</fullName>
    </recommendedName>
</protein>
<dbReference type="PANTHER" id="PTHR32322:SF2">
    <property type="entry name" value="EAMA DOMAIN-CONTAINING PROTEIN"/>
    <property type="match status" value="1"/>
</dbReference>
<dbReference type="InterPro" id="IPR000620">
    <property type="entry name" value="EamA_dom"/>
</dbReference>
<feature type="transmembrane region" description="Helical" evidence="6">
    <location>
        <begin position="64"/>
        <end position="83"/>
    </location>
</feature>
<reference evidence="10 11" key="1">
    <citation type="submission" date="2017-03" db="EMBL/GenBank/DDBJ databases">
        <title>Whole genome sequences of fourteen strains of Bradyrhizobium canariense and one strain of Bradyrhizobium japonicum isolated from Lupinus (Papilionoideae: Genisteae) species in Algeria.</title>
        <authorList>
            <person name="Crovadore J."/>
            <person name="Chekireb D."/>
            <person name="Brachmann A."/>
            <person name="Chablais R."/>
            <person name="Cochard B."/>
            <person name="Lefort F."/>
        </authorList>
    </citation>
    <scope>NUCLEOTIDE SEQUENCE [LARGE SCALE GENOMIC DNA]</scope>
    <source>
        <strain evidence="8 10">UBMA195</strain>
        <strain evidence="9 11">UBMAN05</strain>
    </source>
</reference>
<dbReference type="Proteomes" id="UP000193553">
    <property type="component" value="Unassembled WGS sequence"/>
</dbReference>
<evidence type="ECO:0000256" key="3">
    <source>
        <dbReference type="ARBA" id="ARBA00022692"/>
    </source>
</evidence>
<feature type="transmembrane region" description="Helical" evidence="6">
    <location>
        <begin position="244"/>
        <end position="263"/>
    </location>
</feature>
<feature type="domain" description="EamA" evidence="7">
    <location>
        <begin position="5"/>
        <end position="134"/>
    </location>
</feature>
<dbReference type="EMBL" id="NAFI01000166">
    <property type="protein sequence ID" value="OSJ12420.1"/>
    <property type="molecule type" value="Genomic_DNA"/>
</dbReference>
<organism evidence="8 10">
    <name type="scientific">Bradyrhizobium canariense</name>
    <dbReference type="NCBI Taxonomy" id="255045"/>
    <lineage>
        <taxon>Bacteria</taxon>
        <taxon>Pseudomonadati</taxon>
        <taxon>Pseudomonadota</taxon>
        <taxon>Alphaproteobacteria</taxon>
        <taxon>Hyphomicrobiales</taxon>
        <taxon>Nitrobacteraceae</taxon>
        <taxon>Bradyrhizobium</taxon>
    </lineage>
</organism>
<dbReference type="RefSeq" id="WP_085359690.1">
    <property type="nucleotide sequence ID" value="NZ_NAFC01000132.1"/>
</dbReference>
<dbReference type="InterPro" id="IPR050638">
    <property type="entry name" value="AA-Vitamin_Transporters"/>
</dbReference>
<dbReference type="AlphaFoldDB" id="A0A1X3G332"/>
<sequence>MRNFVLFAAMSLIWGLTWAAIKVGLGDLPPLLLAAARYLLAAALLAIGVRGTGAAFAEGRARPTIVSALLVNTGTYGLLFWGMQHVPSGLSGLVNLTLIPVLLFALAALTGEERPTWHHAVVLAIGCVGVIGLFWARLGAGSDASGLGLAAIVAATVSYCVGSVVARPLVGPVKPLALTMVQAAIGGAALLGLSLVLEPVSRDTLDAFLTPAAIGSLLFLLLLGTIVAYTIYLVLLREWGTMRAGLYAFVSPIIALGTGAWLFGEAIGWLEIGGAALMLVAAAMALLRPWEERPT</sequence>
<evidence type="ECO:0000256" key="2">
    <source>
        <dbReference type="ARBA" id="ARBA00007362"/>
    </source>
</evidence>
<feature type="transmembrane region" description="Helical" evidence="6">
    <location>
        <begin position="144"/>
        <end position="165"/>
    </location>
</feature>
<feature type="transmembrane region" description="Helical" evidence="6">
    <location>
        <begin position="269"/>
        <end position="287"/>
    </location>
</feature>
<evidence type="ECO:0000256" key="4">
    <source>
        <dbReference type="ARBA" id="ARBA00022989"/>
    </source>
</evidence>
<comment type="caution">
    <text evidence="8">The sequence shown here is derived from an EMBL/GenBank/DDBJ whole genome shotgun (WGS) entry which is preliminary data.</text>
</comment>
<proteinExistence type="inferred from homology"/>
<dbReference type="GO" id="GO:0016020">
    <property type="term" value="C:membrane"/>
    <property type="evidence" value="ECO:0007669"/>
    <property type="project" value="UniProtKB-SubCell"/>
</dbReference>
<feature type="transmembrane region" description="Helical" evidence="6">
    <location>
        <begin position="177"/>
        <end position="197"/>
    </location>
</feature>
<feature type="transmembrane region" description="Helical" evidence="6">
    <location>
        <begin position="35"/>
        <end position="57"/>
    </location>
</feature>